<dbReference type="KEGG" id="acou:A5CBH24_19460"/>
<reference evidence="3" key="1">
    <citation type="submission" date="2019-06" db="EMBL/GenBank/DDBJ databases">
        <title>Alistipes onderdonkii subsp. vulgaris subsp. nov., Alistipes dispar sp. nov. and Alistipes communis sp. nov., isolated from human faeces, and creation of Alistipes onderdonkii subsp. onderdonkii subsp. nov.</title>
        <authorList>
            <person name="Sakamoto M."/>
            <person name="Ikeyama N."/>
            <person name="Ogata Y."/>
            <person name="Suda W."/>
            <person name="Iino T."/>
            <person name="Hattori M."/>
            <person name="Ohkuma M."/>
        </authorList>
    </citation>
    <scope>NUCLEOTIDE SEQUENCE [LARGE SCALE GENOMIC DNA]</scope>
    <source>
        <strain evidence="3">5CBH24</strain>
    </source>
</reference>
<evidence type="ECO:0000256" key="1">
    <source>
        <dbReference type="SAM" id="SignalP"/>
    </source>
</evidence>
<dbReference type="RefSeq" id="WP_141413029.1">
    <property type="nucleotide sequence ID" value="NZ_AP019735.1"/>
</dbReference>
<dbReference type="Proteomes" id="UP000318946">
    <property type="component" value="Chromosome"/>
</dbReference>
<name>A0A4Y1WU51_9BACT</name>
<feature type="chain" id="PRO_5021287374" description="SGNH hydrolase-type esterase domain-containing protein" evidence="1">
    <location>
        <begin position="22"/>
        <end position="461"/>
    </location>
</feature>
<dbReference type="OrthoDB" id="1111523at2"/>
<organism evidence="2 3">
    <name type="scientific">Alistipes communis</name>
    <dbReference type="NCBI Taxonomy" id="2585118"/>
    <lineage>
        <taxon>Bacteria</taxon>
        <taxon>Pseudomonadati</taxon>
        <taxon>Bacteroidota</taxon>
        <taxon>Bacteroidia</taxon>
        <taxon>Bacteroidales</taxon>
        <taxon>Rikenellaceae</taxon>
        <taxon>Alistipes</taxon>
    </lineage>
</organism>
<dbReference type="CDD" id="cd00229">
    <property type="entry name" value="SGNH_hydrolase"/>
    <property type="match status" value="1"/>
</dbReference>
<proteinExistence type="predicted"/>
<dbReference type="EMBL" id="AP019735">
    <property type="protein sequence ID" value="BBL04633.1"/>
    <property type="molecule type" value="Genomic_DNA"/>
</dbReference>
<feature type="signal peptide" evidence="1">
    <location>
        <begin position="1"/>
        <end position="21"/>
    </location>
</feature>
<protein>
    <recommendedName>
        <fullName evidence="4">SGNH hydrolase-type esterase domain-containing protein</fullName>
    </recommendedName>
</protein>
<keyword evidence="3" id="KW-1185">Reference proteome</keyword>
<sequence length="461" mass="50509">MNRFFSTLLLCVATVLCVAGANPSAGGLPCLWHFDKARHAAHAATFVDEGYLTADGRPGATLRYLRADGNAPGGFVRTLGKSHNPAVRGGAAGDCWLFAVPVDSLGRGERIGIDFLFGNDASAPKYYRLEYFERGRWLPAAQLRRAAEDPDIRYTHRLFASGKGNSYKVFGTIRLRDALVRDTLRIRWVQAADLRADDGRPIPSDSIGASGFCNAHGLGACIRRLGARPLSRPQSVLFIGNSYTYYNLVPGIVRELASFEGRDLRVEMFTIGGCTMERHLEQADCRDLIERGGYDFVVLQDQSLHPALIGTPDDQGIAGRMEAIVAHIRTHNPKVRPYVEMTWGRRDGYTERKFDYDFLRSYASMQERIRVNTLAEAEAVGAGCIPVGVAWSRVRTERPDIELYAADGSHPSYAGSYLAAAVICTTLTGAPFGAAPSDGLLDPDTAAYLRRVAEQTVLGRD</sequence>
<gene>
    <name evidence="2" type="ORF">A5CBH24_19460</name>
</gene>
<dbReference type="GeneID" id="78342663"/>
<evidence type="ECO:0000313" key="3">
    <source>
        <dbReference type="Proteomes" id="UP000318946"/>
    </source>
</evidence>
<dbReference type="SUPFAM" id="SSF52266">
    <property type="entry name" value="SGNH hydrolase"/>
    <property type="match status" value="1"/>
</dbReference>
<dbReference type="GO" id="GO:0016788">
    <property type="term" value="F:hydrolase activity, acting on ester bonds"/>
    <property type="evidence" value="ECO:0007669"/>
    <property type="project" value="UniProtKB-ARBA"/>
</dbReference>
<dbReference type="InterPro" id="IPR036514">
    <property type="entry name" value="SGNH_hydro_sf"/>
</dbReference>
<dbReference type="AlphaFoldDB" id="A0A4Y1WU51"/>
<keyword evidence="1" id="KW-0732">Signal</keyword>
<evidence type="ECO:0000313" key="2">
    <source>
        <dbReference type="EMBL" id="BBL04633.1"/>
    </source>
</evidence>
<evidence type="ECO:0008006" key="4">
    <source>
        <dbReference type="Google" id="ProtNLM"/>
    </source>
</evidence>
<accession>A0A4Y1WU51</accession>
<dbReference type="Gene3D" id="3.40.50.1110">
    <property type="entry name" value="SGNH hydrolase"/>
    <property type="match status" value="1"/>
</dbReference>